<organism evidence="4 5">
    <name type="scientific">Mycena sanguinolenta</name>
    <dbReference type="NCBI Taxonomy" id="230812"/>
    <lineage>
        <taxon>Eukaryota</taxon>
        <taxon>Fungi</taxon>
        <taxon>Dikarya</taxon>
        <taxon>Basidiomycota</taxon>
        <taxon>Agaricomycotina</taxon>
        <taxon>Agaricomycetes</taxon>
        <taxon>Agaricomycetidae</taxon>
        <taxon>Agaricales</taxon>
        <taxon>Marasmiineae</taxon>
        <taxon>Mycenaceae</taxon>
        <taxon>Mycena</taxon>
    </lineage>
</organism>
<dbReference type="InterPro" id="IPR004136">
    <property type="entry name" value="NMO"/>
</dbReference>
<dbReference type="SUPFAM" id="SSF51412">
    <property type="entry name" value="Inosine monophosphate dehydrogenase (IMPDH)"/>
    <property type="match status" value="1"/>
</dbReference>
<accession>A0A8H7DBR5</accession>
<reference evidence="4" key="1">
    <citation type="submission" date="2020-05" db="EMBL/GenBank/DDBJ databases">
        <title>Mycena genomes resolve the evolution of fungal bioluminescence.</title>
        <authorList>
            <person name="Tsai I.J."/>
        </authorList>
    </citation>
    <scope>NUCLEOTIDE SEQUENCE</scope>
    <source>
        <strain evidence="4">160909Yilan</strain>
    </source>
</reference>
<dbReference type="Gene3D" id="3.20.20.70">
    <property type="entry name" value="Aldolase class I"/>
    <property type="match status" value="1"/>
</dbReference>
<comment type="caution">
    <text evidence="4">The sequence shown here is derived from an EMBL/GenBank/DDBJ whole genome shotgun (WGS) entry which is preliminary data.</text>
</comment>
<dbReference type="InterPro" id="IPR013785">
    <property type="entry name" value="Aldolase_TIM"/>
</dbReference>
<dbReference type="GO" id="GO:0018580">
    <property type="term" value="F:nitronate monooxygenase activity"/>
    <property type="evidence" value="ECO:0007669"/>
    <property type="project" value="InterPro"/>
</dbReference>
<dbReference type="Pfam" id="PF03060">
    <property type="entry name" value="NMO"/>
    <property type="match status" value="1"/>
</dbReference>
<dbReference type="OrthoDB" id="2349068at2759"/>
<dbReference type="EMBL" id="JACAZH010000006">
    <property type="protein sequence ID" value="KAF7367002.1"/>
    <property type="molecule type" value="Genomic_DNA"/>
</dbReference>
<keyword evidence="1" id="KW-0285">Flavoprotein</keyword>
<keyword evidence="5" id="KW-1185">Reference proteome</keyword>
<evidence type="ECO:0000313" key="4">
    <source>
        <dbReference type="EMBL" id="KAF7367002.1"/>
    </source>
</evidence>
<keyword evidence="4" id="KW-0503">Monooxygenase</keyword>
<dbReference type="PANTHER" id="PTHR32332">
    <property type="entry name" value="2-NITROPROPANE DIOXYGENASE"/>
    <property type="match status" value="1"/>
</dbReference>
<dbReference type="Proteomes" id="UP000623467">
    <property type="component" value="Unassembled WGS sequence"/>
</dbReference>
<evidence type="ECO:0000313" key="5">
    <source>
        <dbReference type="Proteomes" id="UP000623467"/>
    </source>
</evidence>
<evidence type="ECO:0000256" key="1">
    <source>
        <dbReference type="ARBA" id="ARBA00022630"/>
    </source>
</evidence>
<keyword evidence="2" id="KW-0288">FMN</keyword>
<dbReference type="PANTHER" id="PTHR32332:SF31">
    <property type="entry name" value="2-NITROPROPANE DIOXYGENASE FAMILY, PUTATIVE (AFU_ORTHOLOGUE AFUA_2G09850)-RELATED"/>
    <property type="match status" value="1"/>
</dbReference>
<evidence type="ECO:0000256" key="3">
    <source>
        <dbReference type="ARBA" id="ARBA00023002"/>
    </source>
</evidence>
<proteinExistence type="predicted"/>
<dbReference type="AlphaFoldDB" id="A0A8H7DBR5"/>
<name>A0A8H7DBR5_9AGAR</name>
<dbReference type="CDD" id="cd04730">
    <property type="entry name" value="NPD_like"/>
    <property type="match status" value="1"/>
</dbReference>
<gene>
    <name evidence="4" type="ORF">MSAN_00959100</name>
</gene>
<keyword evidence="3" id="KW-0560">Oxidoreductase</keyword>
<sequence>MPPIKTQLTTRLNLTSPIISAPMAGVATPELAAAVTGGGGLGSIGAGYASTQVLKEQIQKIRSSLNIPAGETVPIVVGFLGWILDRTELSDDPRLIAVLDERPAAVWFAFGVNLEKYIDQVHAYNSKTGRNTFIFVIVNSVDDARRAALHRVDAVVVQGTEAGGHGGADAPPLFVLLAAVLREFETTPGNKPLVIPAGGISTGAQIAALLAMGAAGVVLGTRFLFTTECGYPAAKKQALIDADLNATVRAMAFDEVNGTMGWPPNCDGRAIANGIIDDYKAGLSVEDRMAKFAKSAQDGDNSRLVVWAGVGVGLTDRINGAADVLRELHEETVEYLKRATRLLA</sequence>
<evidence type="ECO:0000256" key="2">
    <source>
        <dbReference type="ARBA" id="ARBA00022643"/>
    </source>
</evidence>
<protein>
    <submittedName>
        <fullName evidence="4">Nitronate monooxygenase</fullName>
    </submittedName>
</protein>